<proteinExistence type="predicted"/>
<dbReference type="EMBL" id="REGN01003176">
    <property type="protein sequence ID" value="RNA24048.1"/>
    <property type="molecule type" value="Genomic_DNA"/>
</dbReference>
<comment type="caution">
    <text evidence="1">The sequence shown here is derived from an EMBL/GenBank/DDBJ whole genome shotgun (WGS) entry which is preliminary data.</text>
</comment>
<evidence type="ECO:0000313" key="1">
    <source>
        <dbReference type="EMBL" id="RNA24048.1"/>
    </source>
</evidence>
<reference evidence="1 2" key="1">
    <citation type="journal article" date="2018" name="Sci. Rep.">
        <title>Genomic signatures of local adaptation to the degree of environmental predictability in rotifers.</title>
        <authorList>
            <person name="Franch-Gras L."/>
            <person name="Hahn C."/>
            <person name="Garcia-Roger E.M."/>
            <person name="Carmona M.J."/>
            <person name="Serra M."/>
            <person name="Gomez A."/>
        </authorList>
    </citation>
    <scope>NUCLEOTIDE SEQUENCE [LARGE SCALE GENOMIC DNA]</scope>
    <source>
        <strain evidence="1">HYR1</strain>
    </source>
</reference>
<gene>
    <name evidence="1" type="ORF">BpHYR1_018128</name>
</gene>
<accession>A0A3M7RL76</accession>
<sequence>MGVRLRTARRSSTAAYSRWGLTKFNSFCLSHSTLILELNHLGLGRLRALGTWLGIAMDEEADYPVKRDIDVLINGIVAFVDEGTEELVVATVQDWAGGIDRRSMTTSAELPPGPSKGGLLASFTFKLNNNHVDAATISPLATSPDSSLTFNISVSI</sequence>
<dbReference type="Proteomes" id="UP000276133">
    <property type="component" value="Unassembled WGS sequence"/>
</dbReference>
<name>A0A3M7RL76_BRAPC</name>
<protein>
    <submittedName>
        <fullName evidence="1">Uncharacterized protein</fullName>
    </submittedName>
</protein>
<keyword evidence="2" id="KW-1185">Reference proteome</keyword>
<evidence type="ECO:0000313" key="2">
    <source>
        <dbReference type="Proteomes" id="UP000276133"/>
    </source>
</evidence>
<dbReference type="AlphaFoldDB" id="A0A3M7RL76"/>
<organism evidence="1 2">
    <name type="scientific">Brachionus plicatilis</name>
    <name type="common">Marine rotifer</name>
    <name type="synonym">Brachionus muelleri</name>
    <dbReference type="NCBI Taxonomy" id="10195"/>
    <lineage>
        <taxon>Eukaryota</taxon>
        <taxon>Metazoa</taxon>
        <taxon>Spiralia</taxon>
        <taxon>Gnathifera</taxon>
        <taxon>Rotifera</taxon>
        <taxon>Eurotatoria</taxon>
        <taxon>Monogononta</taxon>
        <taxon>Pseudotrocha</taxon>
        <taxon>Ploima</taxon>
        <taxon>Brachionidae</taxon>
        <taxon>Brachionus</taxon>
    </lineage>
</organism>